<evidence type="ECO:0000313" key="3">
    <source>
        <dbReference type="EMBL" id="KAL3536974.1"/>
    </source>
</evidence>
<accession>A0ABD3B1B6</accession>
<gene>
    <name evidence="3" type="ORF">ACH5RR_000340</name>
</gene>
<protein>
    <recommendedName>
        <fullName evidence="2">CCHC-type domain-containing protein</fullName>
    </recommendedName>
</protein>
<keyword evidence="4" id="KW-1185">Reference proteome</keyword>
<keyword evidence="1" id="KW-0862">Zinc</keyword>
<dbReference type="InterPro" id="IPR001878">
    <property type="entry name" value="Znf_CCHC"/>
</dbReference>
<dbReference type="EMBL" id="JBJUIK010000001">
    <property type="protein sequence ID" value="KAL3536974.1"/>
    <property type="molecule type" value="Genomic_DNA"/>
</dbReference>
<evidence type="ECO:0000259" key="2">
    <source>
        <dbReference type="PROSITE" id="PS50158"/>
    </source>
</evidence>
<evidence type="ECO:0000313" key="4">
    <source>
        <dbReference type="Proteomes" id="UP001630127"/>
    </source>
</evidence>
<dbReference type="SUPFAM" id="SSF57756">
    <property type="entry name" value="Retrovirus zinc finger-like domains"/>
    <property type="match status" value="1"/>
</dbReference>
<organism evidence="3 4">
    <name type="scientific">Cinchona calisaya</name>
    <dbReference type="NCBI Taxonomy" id="153742"/>
    <lineage>
        <taxon>Eukaryota</taxon>
        <taxon>Viridiplantae</taxon>
        <taxon>Streptophyta</taxon>
        <taxon>Embryophyta</taxon>
        <taxon>Tracheophyta</taxon>
        <taxon>Spermatophyta</taxon>
        <taxon>Magnoliopsida</taxon>
        <taxon>eudicotyledons</taxon>
        <taxon>Gunneridae</taxon>
        <taxon>Pentapetalae</taxon>
        <taxon>asterids</taxon>
        <taxon>lamiids</taxon>
        <taxon>Gentianales</taxon>
        <taxon>Rubiaceae</taxon>
        <taxon>Cinchonoideae</taxon>
        <taxon>Cinchoneae</taxon>
        <taxon>Cinchona</taxon>
    </lineage>
</organism>
<dbReference type="InterPro" id="IPR036875">
    <property type="entry name" value="Znf_CCHC_sf"/>
</dbReference>
<sequence>MKPNEPVKDFIGKINDLANDMRTNDEVFVAVKVVEKIVRSLSTKFHTKKTIFEATKDLNTLKLDVLKCELVTYEMFLSQQITDIAKEALQVKVDQPKQKEETTNLAEANQIGQNFRGRGCGGRSKFQGHGKGNFNYQQINNNGNFRRDRQMNQPNNNFQKVDKSKIKCYCCGKIGHYQNECWHNKKCDGEVHANVAENNGDKQKVFLFSSSRTEENKQNE</sequence>
<dbReference type="PROSITE" id="PS50158">
    <property type="entry name" value="ZF_CCHC"/>
    <property type="match status" value="1"/>
</dbReference>
<keyword evidence="1" id="KW-0863">Zinc-finger</keyword>
<dbReference type="AlphaFoldDB" id="A0ABD3B1B6"/>
<dbReference type="GO" id="GO:0008270">
    <property type="term" value="F:zinc ion binding"/>
    <property type="evidence" value="ECO:0007669"/>
    <property type="project" value="UniProtKB-KW"/>
</dbReference>
<dbReference type="Proteomes" id="UP001630127">
    <property type="component" value="Unassembled WGS sequence"/>
</dbReference>
<keyword evidence="1" id="KW-0479">Metal-binding</keyword>
<feature type="domain" description="CCHC-type" evidence="2">
    <location>
        <begin position="167"/>
        <end position="181"/>
    </location>
</feature>
<reference evidence="3 4" key="1">
    <citation type="submission" date="2024-11" db="EMBL/GenBank/DDBJ databases">
        <title>A near-complete genome assembly of Cinchona calisaya.</title>
        <authorList>
            <person name="Lian D.C."/>
            <person name="Zhao X.W."/>
            <person name="Wei L."/>
        </authorList>
    </citation>
    <scope>NUCLEOTIDE SEQUENCE [LARGE SCALE GENOMIC DNA]</scope>
    <source>
        <tissue evidence="3">Nenye</tissue>
    </source>
</reference>
<comment type="caution">
    <text evidence="3">The sequence shown here is derived from an EMBL/GenBank/DDBJ whole genome shotgun (WGS) entry which is preliminary data.</text>
</comment>
<name>A0ABD3B1B6_9GENT</name>
<evidence type="ECO:0000256" key="1">
    <source>
        <dbReference type="PROSITE-ProRule" id="PRU00047"/>
    </source>
</evidence>
<proteinExistence type="predicted"/>